<gene>
    <name evidence="1" type="ORF">PVAP13_1KG319600</name>
</gene>
<keyword evidence="2" id="KW-1185">Reference proteome</keyword>
<comment type="caution">
    <text evidence="1">The sequence shown here is derived from an EMBL/GenBank/DDBJ whole genome shotgun (WGS) entry which is preliminary data.</text>
</comment>
<dbReference type="Proteomes" id="UP000823388">
    <property type="component" value="Chromosome 1K"/>
</dbReference>
<accession>A0A8T0XHY9</accession>
<evidence type="ECO:0000313" key="1">
    <source>
        <dbReference type="EMBL" id="KAG2658845.1"/>
    </source>
</evidence>
<protein>
    <submittedName>
        <fullName evidence="1">Uncharacterized protein</fullName>
    </submittedName>
</protein>
<proteinExistence type="predicted"/>
<sequence length="57" mass="6690">MILHWFDASNRVRLVEAIHDLRKNEVMHIVLNQHGSLPDLLMLHTYVLCIMQVRGIV</sequence>
<organism evidence="1 2">
    <name type="scientific">Panicum virgatum</name>
    <name type="common">Blackwell switchgrass</name>
    <dbReference type="NCBI Taxonomy" id="38727"/>
    <lineage>
        <taxon>Eukaryota</taxon>
        <taxon>Viridiplantae</taxon>
        <taxon>Streptophyta</taxon>
        <taxon>Embryophyta</taxon>
        <taxon>Tracheophyta</taxon>
        <taxon>Spermatophyta</taxon>
        <taxon>Magnoliopsida</taxon>
        <taxon>Liliopsida</taxon>
        <taxon>Poales</taxon>
        <taxon>Poaceae</taxon>
        <taxon>PACMAD clade</taxon>
        <taxon>Panicoideae</taxon>
        <taxon>Panicodae</taxon>
        <taxon>Paniceae</taxon>
        <taxon>Panicinae</taxon>
        <taxon>Panicum</taxon>
        <taxon>Panicum sect. Hiantes</taxon>
    </lineage>
</organism>
<evidence type="ECO:0000313" key="2">
    <source>
        <dbReference type="Proteomes" id="UP000823388"/>
    </source>
</evidence>
<dbReference type="AlphaFoldDB" id="A0A8T0XHY9"/>
<dbReference type="EMBL" id="CM029037">
    <property type="protein sequence ID" value="KAG2658845.1"/>
    <property type="molecule type" value="Genomic_DNA"/>
</dbReference>
<name>A0A8T0XHY9_PANVG</name>
<reference evidence="1" key="1">
    <citation type="submission" date="2020-05" db="EMBL/GenBank/DDBJ databases">
        <title>WGS assembly of Panicum virgatum.</title>
        <authorList>
            <person name="Lovell J.T."/>
            <person name="Jenkins J."/>
            <person name="Shu S."/>
            <person name="Juenger T.E."/>
            <person name="Schmutz J."/>
        </authorList>
    </citation>
    <scope>NUCLEOTIDE SEQUENCE</scope>
    <source>
        <strain evidence="1">AP13</strain>
    </source>
</reference>